<dbReference type="EMBL" id="MKVH01000024">
    <property type="protein sequence ID" value="OJX56864.1"/>
    <property type="molecule type" value="Genomic_DNA"/>
</dbReference>
<dbReference type="PANTHER" id="PTHR38011">
    <property type="entry name" value="DIHYDROFOLATE REDUCTASE FAMILY PROTEIN (AFU_ORTHOLOGUE AFUA_8G06820)"/>
    <property type="match status" value="1"/>
</dbReference>
<comment type="caution">
    <text evidence="2">The sequence shown here is derived from an EMBL/GenBank/DDBJ whole genome shotgun (WGS) entry which is preliminary data.</text>
</comment>
<evidence type="ECO:0000313" key="3">
    <source>
        <dbReference type="Proteomes" id="UP000184233"/>
    </source>
</evidence>
<dbReference type="InterPro" id="IPR024072">
    <property type="entry name" value="DHFR-like_dom_sf"/>
</dbReference>
<dbReference type="Proteomes" id="UP000184233">
    <property type="component" value="Unassembled WGS sequence"/>
</dbReference>
<dbReference type="SUPFAM" id="SSF53597">
    <property type="entry name" value="Dihydrofolate reductase-like"/>
    <property type="match status" value="1"/>
</dbReference>
<dbReference type="Gene3D" id="3.40.430.10">
    <property type="entry name" value="Dihydrofolate Reductase, subunit A"/>
    <property type="match status" value="1"/>
</dbReference>
<accession>A0A1M3KX73</accession>
<name>A0A1M3KX73_9BACT</name>
<evidence type="ECO:0000259" key="1">
    <source>
        <dbReference type="Pfam" id="PF01872"/>
    </source>
</evidence>
<evidence type="ECO:0000313" key="2">
    <source>
        <dbReference type="EMBL" id="OJX56864.1"/>
    </source>
</evidence>
<dbReference type="GO" id="GO:0008703">
    <property type="term" value="F:5-amino-6-(5-phosphoribosylamino)uracil reductase activity"/>
    <property type="evidence" value="ECO:0007669"/>
    <property type="project" value="InterPro"/>
</dbReference>
<proteinExistence type="predicted"/>
<sequence>MTRIIAGINMTIDGFCDHTAGIADEELHQHYTELLLNSGTLLYGRTTYQLMEGYWPALVERPSGDKSMDDFALAIDNIPKVVFSHTLERVEWRNTRLTRRDLEEEVLAIRQQPGKDTLVGSPSLIAALTELRLIDEFQLCIHPVIAGKGLPLFRHISDRMVLTLINTKTFGSGAVMHYYVPAAR</sequence>
<dbReference type="AlphaFoldDB" id="A0A1M3KX73"/>
<organism evidence="2 3">
    <name type="scientific">Candidatus Kapaibacterium thiocyanatum</name>
    <dbReference type="NCBI Taxonomy" id="1895771"/>
    <lineage>
        <taxon>Bacteria</taxon>
        <taxon>Pseudomonadati</taxon>
        <taxon>Candidatus Kapaibacteriota</taxon>
        <taxon>Candidatus Kapaibacteriia</taxon>
        <taxon>Candidatus Kapaibacteriales</taxon>
        <taxon>Candidatus Kapaibacteriaceae</taxon>
        <taxon>Candidatus Kapaibacterium</taxon>
    </lineage>
</organism>
<gene>
    <name evidence="2" type="ORF">BGO89_10065</name>
</gene>
<dbReference type="InterPro" id="IPR050765">
    <property type="entry name" value="Riboflavin_Biosynth_HTPR"/>
</dbReference>
<dbReference type="Pfam" id="PF01872">
    <property type="entry name" value="RibD_C"/>
    <property type="match status" value="1"/>
</dbReference>
<protein>
    <submittedName>
        <fullName evidence="2">Dihydrofolate reductase</fullName>
    </submittedName>
</protein>
<dbReference type="STRING" id="1895771.BGO89_10065"/>
<dbReference type="GO" id="GO:0009231">
    <property type="term" value="P:riboflavin biosynthetic process"/>
    <property type="evidence" value="ECO:0007669"/>
    <property type="project" value="InterPro"/>
</dbReference>
<feature type="domain" description="Bacterial bifunctional deaminase-reductase C-terminal" evidence="1">
    <location>
        <begin position="4"/>
        <end position="175"/>
    </location>
</feature>
<dbReference type="PANTHER" id="PTHR38011:SF11">
    <property type="entry name" value="2,5-DIAMINO-6-RIBOSYLAMINO-4(3H)-PYRIMIDINONE 5'-PHOSPHATE REDUCTASE"/>
    <property type="match status" value="1"/>
</dbReference>
<reference evidence="2 3" key="1">
    <citation type="submission" date="2016-09" db="EMBL/GenBank/DDBJ databases">
        <title>Genome-resolved meta-omics ties microbial dynamics to process performance in biotechnology for thiocyanate degradation.</title>
        <authorList>
            <person name="Kantor R.S."/>
            <person name="Huddy R.J."/>
            <person name="Iyer R."/>
            <person name="Thomas B.C."/>
            <person name="Brown C.T."/>
            <person name="Anantharaman K."/>
            <person name="Tringe S."/>
            <person name="Hettich R.L."/>
            <person name="Harrison S.T."/>
            <person name="Banfield J.F."/>
        </authorList>
    </citation>
    <scope>NUCLEOTIDE SEQUENCE [LARGE SCALE GENOMIC DNA]</scope>
    <source>
        <strain evidence="2">59-99</strain>
    </source>
</reference>
<dbReference type="InterPro" id="IPR002734">
    <property type="entry name" value="RibDG_C"/>
</dbReference>